<accession>A0A2M7QA16</accession>
<sequence>MAFNDFAEKLGRLGIDRDSLPEKTPEKWMFERNDIPEYLSAALSHALLGLTERRMDMPFLHITPTETLDENGVRTSTNFEQSIMSRGFDRNTSGIVFVDRNPDRNWEEAPPEHFISRPELLLEDLRRAIQSFVHHGVRTNKGILGFNGKRGSREADYLAHGQGVPLVMVGDQTGISRRRGVDGIEHYITNEGIPPDRIMGSLEIAALDMESKEDVVTLAKELAELINGYLDRTSKR</sequence>
<dbReference type="Proteomes" id="UP000230973">
    <property type="component" value="Unassembled WGS sequence"/>
</dbReference>
<name>A0A2M7QA16_9BACT</name>
<dbReference type="AlphaFoldDB" id="A0A2M7QA16"/>
<dbReference type="EMBL" id="PFLC01000053">
    <property type="protein sequence ID" value="PIY62096.1"/>
    <property type="molecule type" value="Genomic_DNA"/>
</dbReference>
<reference evidence="2" key="1">
    <citation type="submission" date="2017-09" db="EMBL/GenBank/DDBJ databases">
        <title>Depth-based differentiation of microbial function through sediment-hosted aquifers and enrichment of novel symbionts in the deep terrestrial subsurface.</title>
        <authorList>
            <person name="Probst A.J."/>
            <person name="Ladd B."/>
            <person name="Jarett J.K."/>
            <person name="Geller-Mcgrath D.E."/>
            <person name="Sieber C.M.K."/>
            <person name="Emerson J.B."/>
            <person name="Anantharaman K."/>
            <person name="Thomas B.C."/>
            <person name="Malmstrom R."/>
            <person name="Stieglmeier M."/>
            <person name="Klingl A."/>
            <person name="Woyke T."/>
            <person name="Ryan C.M."/>
            <person name="Banfield J.F."/>
        </authorList>
    </citation>
    <scope>NUCLEOTIDE SEQUENCE [LARGE SCALE GENOMIC DNA]</scope>
</reference>
<evidence type="ECO:0000313" key="1">
    <source>
        <dbReference type="EMBL" id="PIY62096.1"/>
    </source>
</evidence>
<protein>
    <submittedName>
        <fullName evidence="1">Uncharacterized protein</fullName>
    </submittedName>
</protein>
<organism evidence="1 2">
    <name type="scientific">Candidatus Uhrbacteria bacterium CG_4_10_14_0_8_um_filter_58_22</name>
    <dbReference type="NCBI Taxonomy" id="1975029"/>
    <lineage>
        <taxon>Bacteria</taxon>
        <taxon>Candidatus Uhriibacteriota</taxon>
    </lineage>
</organism>
<comment type="caution">
    <text evidence="1">The sequence shown here is derived from an EMBL/GenBank/DDBJ whole genome shotgun (WGS) entry which is preliminary data.</text>
</comment>
<gene>
    <name evidence="1" type="ORF">COY93_03990</name>
</gene>
<evidence type="ECO:0000313" key="2">
    <source>
        <dbReference type="Proteomes" id="UP000230973"/>
    </source>
</evidence>
<proteinExistence type="predicted"/>